<dbReference type="OrthoDB" id="9814448at2"/>
<dbReference type="eggNOG" id="COG0457">
    <property type="taxonomic scope" value="Bacteria"/>
</dbReference>
<name>A0A1Y3R5Q0_9BACT</name>
<proteinExistence type="predicted"/>
<keyword evidence="2 3" id="KW-0802">TPR repeat</keyword>
<dbReference type="Proteomes" id="UP000195772">
    <property type="component" value="Unassembled WGS sequence"/>
</dbReference>
<evidence type="ECO:0000256" key="4">
    <source>
        <dbReference type="SAM" id="SignalP"/>
    </source>
</evidence>
<dbReference type="Pfam" id="PF13432">
    <property type="entry name" value="TPR_16"/>
    <property type="match status" value="4"/>
</dbReference>
<feature type="chain" id="PRO_5012598917" description="Tetratricopeptide repeat protein" evidence="4">
    <location>
        <begin position="24"/>
        <end position="994"/>
    </location>
</feature>
<gene>
    <name evidence="5" type="ORF">B5G41_06545</name>
</gene>
<dbReference type="PROSITE" id="PS50293">
    <property type="entry name" value="TPR_REGION"/>
    <property type="match status" value="1"/>
</dbReference>
<feature type="repeat" description="TPR" evidence="3">
    <location>
        <begin position="541"/>
        <end position="574"/>
    </location>
</feature>
<evidence type="ECO:0000256" key="3">
    <source>
        <dbReference type="PROSITE-ProRule" id="PRU00339"/>
    </source>
</evidence>
<evidence type="ECO:0000313" key="6">
    <source>
        <dbReference type="Proteomes" id="UP000195772"/>
    </source>
</evidence>
<keyword evidence="4" id="KW-0732">Signal</keyword>
<dbReference type="SMART" id="SM00028">
    <property type="entry name" value="TPR"/>
    <property type="match status" value="5"/>
</dbReference>
<dbReference type="SUPFAM" id="SSF48452">
    <property type="entry name" value="TPR-like"/>
    <property type="match status" value="4"/>
</dbReference>
<feature type="signal peptide" evidence="4">
    <location>
        <begin position="1"/>
        <end position="23"/>
    </location>
</feature>
<protein>
    <recommendedName>
        <fullName evidence="7">Tetratricopeptide repeat protein</fullName>
    </recommendedName>
</protein>
<evidence type="ECO:0000313" key="5">
    <source>
        <dbReference type="EMBL" id="OUN04110.1"/>
    </source>
</evidence>
<dbReference type="PANTHER" id="PTHR44858">
    <property type="entry name" value="TETRATRICOPEPTIDE REPEAT PROTEIN 6"/>
    <property type="match status" value="1"/>
</dbReference>
<dbReference type="PANTHER" id="PTHR44858:SF1">
    <property type="entry name" value="UDP-N-ACETYLGLUCOSAMINE--PEPTIDE N-ACETYLGLUCOSAMINYLTRANSFERASE SPINDLY-RELATED"/>
    <property type="match status" value="1"/>
</dbReference>
<dbReference type="PROSITE" id="PS50005">
    <property type="entry name" value="TPR"/>
    <property type="match status" value="2"/>
</dbReference>
<accession>A0A1Y3R5Q0</accession>
<organism evidence="5 6">
    <name type="scientific">Alistipes onderdonkii</name>
    <dbReference type="NCBI Taxonomy" id="328813"/>
    <lineage>
        <taxon>Bacteria</taxon>
        <taxon>Pseudomonadati</taxon>
        <taxon>Bacteroidota</taxon>
        <taxon>Bacteroidia</taxon>
        <taxon>Bacteroidales</taxon>
        <taxon>Rikenellaceae</taxon>
        <taxon>Alistipes</taxon>
    </lineage>
</organism>
<evidence type="ECO:0000256" key="1">
    <source>
        <dbReference type="ARBA" id="ARBA00022737"/>
    </source>
</evidence>
<feature type="repeat" description="TPR" evidence="3">
    <location>
        <begin position="649"/>
        <end position="682"/>
    </location>
</feature>
<dbReference type="eggNOG" id="COG1729">
    <property type="taxonomic scope" value="Bacteria"/>
</dbReference>
<dbReference type="InterPro" id="IPR019734">
    <property type="entry name" value="TPR_rpt"/>
</dbReference>
<comment type="caution">
    <text evidence="5">The sequence shown here is derived from an EMBL/GenBank/DDBJ whole genome shotgun (WGS) entry which is preliminary data.</text>
</comment>
<dbReference type="EMBL" id="NFHB01000003">
    <property type="protein sequence ID" value="OUN04110.1"/>
    <property type="molecule type" value="Genomic_DNA"/>
</dbReference>
<sequence length="994" mass="111368">MRKKLSLLLTLALCAVCTLRVQAGVPESETFIERGRSLFDYGRWSDARHEFLRARDVLAPSDRVAAQTVDFYLAACAVELGSRDAEGALRDFEARYPGSVYANDVRFLLGSLYCAEGDMRRAREAFAKTDYKALSRSRKEQYDIRMGYVEFTEGNYDKAFGYFDRIGPQSEYADHALYYKSYIDYAQGRYGRAKQGFTALQRSDAYRAVVPYYLLQIEFRDGNYRYVVEHGDELARRAVPERRQELERIIAESWFHLGDYNKTIGHLDAFTAAGGELDRDGSYLMGFSLYRTARYPEAVEFLRKACGAEDALTQNASYHLADCYLRAGDKQAAMQSFAMAADDKLDPAIAEDALFNYGKLQYELGGGAFNGAINVLTRYVGQYPDSPRVGEARSLLIAAYYNSNDYDAAYRAIKSFPTQDADIRAALQKITYFRGLEAYSAGDMRAAQRYLAESAAINVSPKYSALNSFWQGEIAFAQGDYTVAAAKYNAYLKRAPRSEDEYAMALYNLGYCDFSRKDMAGARSSFEKFLEAYPARDRYRADAYNRLGDIRYSDREFEAAVGDYDRAVALNTPERYYAQYKRAVTLGILGRTEPKLQALRQIVAAGQGDYVDAASYELGRSYIAQERYAEGAGQLERFIADYPSSPRRAQALADLGLAYLNLGDKEKSLKYYDMVVETAPQSSEAKGAMQGIREIYVSDGKVDDYFDYAARVGMESDLTAVSRDSLSFAAAQKLYLAGQTDAAAKSLRSYVRSYPKGYYLNDALYFLSDCYLRTGERGDAIETLTELAGQGTNQYSVTVLEKLSELTYEDKRYDEAAAAFRKLYDVTTTVAGREDAMTGYVRATLAGGDASKIEAMAADVAAHPDAGAVALRESKFAWAELLRQQDRRADAVKLYRELAADVRSKEGSAAAYYVLEDTFEKGDMDKTEKAIFAYSEREPQAYWLAKAFILLGDVYVRKGDNFQARATYQSVADGYSPADDGIVDEAKERIAKLN</sequence>
<dbReference type="RefSeq" id="WP_087401927.1">
    <property type="nucleotide sequence ID" value="NZ_NFHB01000003.1"/>
</dbReference>
<reference evidence="6" key="1">
    <citation type="submission" date="2017-04" db="EMBL/GenBank/DDBJ databases">
        <title>Function of individual gut microbiota members based on whole genome sequencing of pure cultures obtained from chicken caecum.</title>
        <authorList>
            <person name="Medvecky M."/>
            <person name="Cejkova D."/>
            <person name="Polansky O."/>
            <person name="Karasova D."/>
            <person name="Kubasova T."/>
            <person name="Cizek A."/>
            <person name="Rychlik I."/>
        </authorList>
    </citation>
    <scope>NUCLEOTIDE SEQUENCE [LARGE SCALE GENOMIC DNA]</scope>
    <source>
        <strain evidence="6">An90</strain>
    </source>
</reference>
<dbReference type="Gene3D" id="1.25.40.10">
    <property type="entry name" value="Tetratricopeptide repeat domain"/>
    <property type="match status" value="8"/>
</dbReference>
<evidence type="ECO:0008006" key="7">
    <source>
        <dbReference type="Google" id="ProtNLM"/>
    </source>
</evidence>
<dbReference type="AlphaFoldDB" id="A0A1Y3R5Q0"/>
<dbReference type="InterPro" id="IPR050498">
    <property type="entry name" value="Ycf3"/>
</dbReference>
<evidence type="ECO:0000256" key="2">
    <source>
        <dbReference type="ARBA" id="ARBA00022803"/>
    </source>
</evidence>
<keyword evidence="1" id="KW-0677">Repeat</keyword>
<dbReference type="InterPro" id="IPR011990">
    <property type="entry name" value="TPR-like_helical_dom_sf"/>
</dbReference>
<dbReference type="Pfam" id="PF13174">
    <property type="entry name" value="TPR_6"/>
    <property type="match status" value="2"/>
</dbReference>